<dbReference type="InterPro" id="IPR004563">
    <property type="entry name" value="Apolipo_AcylTrfase"/>
</dbReference>
<dbReference type="InterPro" id="IPR003010">
    <property type="entry name" value="C-N_Hydrolase"/>
</dbReference>
<evidence type="ECO:0000256" key="2">
    <source>
        <dbReference type="ARBA" id="ARBA00010065"/>
    </source>
</evidence>
<dbReference type="PROSITE" id="PS50263">
    <property type="entry name" value="CN_HYDROLASE"/>
    <property type="match status" value="1"/>
</dbReference>
<evidence type="ECO:0000313" key="11">
    <source>
        <dbReference type="EMBL" id="MBB6355794.1"/>
    </source>
</evidence>
<feature type="transmembrane region" description="Helical" evidence="9">
    <location>
        <begin position="26"/>
        <end position="59"/>
    </location>
</feature>
<comment type="pathway">
    <text evidence="9">Protein modification; lipoprotein biosynthesis (N-acyl transfer).</text>
</comment>
<dbReference type="PANTHER" id="PTHR38686">
    <property type="entry name" value="APOLIPOPROTEIN N-ACYLTRANSFERASE"/>
    <property type="match status" value="1"/>
</dbReference>
<keyword evidence="3 9" id="KW-1003">Cell membrane</keyword>
<dbReference type="Gene3D" id="3.60.110.10">
    <property type="entry name" value="Carbon-nitrogen hydrolase"/>
    <property type="match status" value="1"/>
</dbReference>
<dbReference type="InterPro" id="IPR036526">
    <property type="entry name" value="C-N_Hydrolase_sf"/>
</dbReference>
<dbReference type="Proteomes" id="UP000536262">
    <property type="component" value="Unassembled WGS sequence"/>
</dbReference>
<dbReference type="GO" id="GO:0016410">
    <property type="term" value="F:N-acyltransferase activity"/>
    <property type="evidence" value="ECO:0007669"/>
    <property type="project" value="UniProtKB-UniRule"/>
</dbReference>
<evidence type="ECO:0000256" key="6">
    <source>
        <dbReference type="ARBA" id="ARBA00022989"/>
    </source>
</evidence>
<dbReference type="PANTHER" id="PTHR38686:SF1">
    <property type="entry name" value="APOLIPOPROTEIN N-ACYLTRANSFERASE"/>
    <property type="match status" value="1"/>
</dbReference>
<evidence type="ECO:0000256" key="9">
    <source>
        <dbReference type="HAMAP-Rule" id="MF_01148"/>
    </source>
</evidence>
<dbReference type="Pfam" id="PF00795">
    <property type="entry name" value="CN_hydrolase"/>
    <property type="match status" value="1"/>
</dbReference>
<accession>A0A7X0F9U2</accession>
<evidence type="ECO:0000256" key="4">
    <source>
        <dbReference type="ARBA" id="ARBA00022679"/>
    </source>
</evidence>
<name>A0A7X0F9U2_9HYPH</name>
<evidence type="ECO:0000313" key="12">
    <source>
        <dbReference type="Proteomes" id="UP000536262"/>
    </source>
</evidence>
<dbReference type="InterPro" id="IPR045378">
    <property type="entry name" value="LNT_N"/>
</dbReference>
<dbReference type="GO" id="GO:0042158">
    <property type="term" value="P:lipoprotein biosynthetic process"/>
    <property type="evidence" value="ECO:0007669"/>
    <property type="project" value="UniProtKB-UniRule"/>
</dbReference>
<comment type="similarity">
    <text evidence="2 9">Belongs to the CN hydrolase family. Apolipoprotein N-acyltransferase subfamily.</text>
</comment>
<dbReference type="UniPathway" id="UPA00666"/>
<dbReference type="EC" id="2.3.1.269" evidence="9"/>
<dbReference type="HAMAP" id="MF_01148">
    <property type="entry name" value="Lnt"/>
    <property type="match status" value="1"/>
</dbReference>
<dbReference type="EMBL" id="JACHOU010000009">
    <property type="protein sequence ID" value="MBB6355794.1"/>
    <property type="molecule type" value="Genomic_DNA"/>
</dbReference>
<keyword evidence="8 9" id="KW-0012">Acyltransferase</keyword>
<keyword evidence="4 9" id="KW-0808">Transferase</keyword>
<reference evidence="11 12" key="1">
    <citation type="submission" date="2020-08" db="EMBL/GenBank/DDBJ databases">
        <title>Genomic Encyclopedia of Type Strains, Phase IV (KMG-IV): sequencing the most valuable type-strain genomes for metagenomic binning, comparative biology and taxonomic classification.</title>
        <authorList>
            <person name="Goeker M."/>
        </authorList>
    </citation>
    <scope>NUCLEOTIDE SEQUENCE [LARGE SCALE GENOMIC DNA]</scope>
    <source>
        <strain evidence="11 12">DSM 7051</strain>
    </source>
</reference>
<comment type="function">
    <text evidence="9">Catalyzes the phospholipid dependent N-acylation of the N-terminal cysteine of apolipoprotein, the last step in lipoprotein maturation.</text>
</comment>
<proteinExistence type="inferred from homology"/>
<keyword evidence="5 9" id="KW-0812">Transmembrane</keyword>
<evidence type="ECO:0000256" key="5">
    <source>
        <dbReference type="ARBA" id="ARBA00022692"/>
    </source>
</evidence>
<comment type="caution">
    <text evidence="11">The sequence shown here is derived from an EMBL/GenBank/DDBJ whole genome shotgun (WGS) entry which is preliminary data.</text>
</comment>
<evidence type="ECO:0000256" key="1">
    <source>
        <dbReference type="ARBA" id="ARBA00004651"/>
    </source>
</evidence>
<dbReference type="SUPFAM" id="SSF56317">
    <property type="entry name" value="Carbon-nitrogen hydrolase"/>
    <property type="match status" value="1"/>
</dbReference>
<feature type="transmembrane region" description="Helical" evidence="9">
    <location>
        <begin position="66"/>
        <end position="89"/>
    </location>
</feature>
<dbReference type="GO" id="GO:0005886">
    <property type="term" value="C:plasma membrane"/>
    <property type="evidence" value="ECO:0007669"/>
    <property type="project" value="UniProtKB-SubCell"/>
</dbReference>
<comment type="catalytic activity">
    <reaction evidence="9">
        <text>N-terminal S-1,2-diacyl-sn-glyceryl-L-cysteinyl-[lipoprotein] + a glycerophospholipid = N-acyl-S-1,2-diacyl-sn-glyceryl-L-cysteinyl-[lipoprotein] + a 2-acyl-sn-glycero-3-phospholipid + H(+)</text>
        <dbReference type="Rhea" id="RHEA:48228"/>
        <dbReference type="Rhea" id="RHEA-COMP:14681"/>
        <dbReference type="Rhea" id="RHEA-COMP:14684"/>
        <dbReference type="ChEBI" id="CHEBI:15378"/>
        <dbReference type="ChEBI" id="CHEBI:136912"/>
        <dbReference type="ChEBI" id="CHEBI:140656"/>
        <dbReference type="ChEBI" id="CHEBI:140657"/>
        <dbReference type="ChEBI" id="CHEBI:140660"/>
        <dbReference type="EC" id="2.3.1.269"/>
    </reaction>
</comment>
<dbReference type="CDD" id="cd07571">
    <property type="entry name" value="ALP_N-acyl_transferase"/>
    <property type="match status" value="1"/>
</dbReference>
<dbReference type="AlphaFoldDB" id="A0A7X0F9U2"/>
<keyword evidence="12" id="KW-1185">Reference proteome</keyword>
<evidence type="ECO:0000256" key="3">
    <source>
        <dbReference type="ARBA" id="ARBA00022475"/>
    </source>
</evidence>
<dbReference type="NCBIfam" id="TIGR00546">
    <property type="entry name" value="lnt"/>
    <property type="match status" value="1"/>
</dbReference>
<evidence type="ECO:0000259" key="10">
    <source>
        <dbReference type="PROSITE" id="PS50263"/>
    </source>
</evidence>
<feature type="transmembrane region" description="Helical" evidence="9">
    <location>
        <begin position="101"/>
        <end position="124"/>
    </location>
</feature>
<keyword evidence="6 9" id="KW-1133">Transmembrane helix</keyword>
<keyword evidence="7 9" id="KW-0472">Membrane</keyword>
<feature type="domain" description="CN hydrolase" evidence="10">
    <location>
        <begin position="247"/>
        <end position="491"/>
    </location>
</feature>
<comment type="subcellular location">
    <subcellularLocation>
        <location evidence="1 9">Cell membrane</location>
        <topology evidence="1 9">Multi-pass membrane protein</topology>
    </subcellularLocation>
</comment>
<gene>
    <name evidence="9" type="primary">lnt</name>
    <name evidence="11" type="ORF">GGR00_003599</name>
</gene>
<protein>
    <recommendedName>
        <fullName evidence="9">Apolipoprotein N-acyltransferase</fullName>
        <shortName evidence="9">ALP N-acyltransferase</shortName>
        <ecNumber evidence="9">2.3.1.269</ecNumber>
    </recommendedName>
</protein>
<organism evidence="11 12">
    <name type="scientific">Aminobacter aganoensis</name>
    <dbReference type="NCBI Taxonomy" id="83264"/>
    <lineage>
        <taxon>Bacteria</taxon>
        <taxon>Pseudomonadati</taxon>
        <taxon>Pseudomonadota</taxon>
        <taxon>Alphaproteobacteria</taxon>
        <taxon>Hyphomicrobiales</taxon>
        <taxon>Phyllobacteriaceae</taxon>
        <taxon>Aminobacter</taxon>
    </lineage>
</organism>
<evidence type="ECO:0000256" key="8">
    <source>
        <dbReference type="ARBA" id="ARBA00023315"/>
    </source>
</evidence>
<feature type="transmembrane region" description="Helical" evidence="9">
    <location>
        <begin position="179"/>
        <end position="199"/>
    </location>
</feature>
<sequence>MQSRPNSNGISSIASGRWLEHSRHRFLVAILVGGLSGFGFAPYFMLPLAYFGLCALALLIRQSRSVFAAFLVGWAFGLGQFIVGLNWITESFAVEAERFGVLAWPAVIVLSAFLAVFPAIAAMAARCLGGRSSGALIVLPATWTMAEMARGAILTGFPWNLIGYIWGFSNEILQTVSVVGIYGLGLLTLLAATMPLLLIGKLRLGILPAALVFVLTPLVVFAVLWSAGKWRLEAVDVADNGERVRIVQPNIPQTQKWEPSEARGILDKLHALSTSGDASRPLYVIWPETAYPFLFETDREIPPILLAAIPSGGLLITGAVREVAGRSPEDPALLNSLLALDDKGGVIADYDKVRLVPFGEFTPFKSVLGAMKMTIGDIDYSPGRSDMPIQLAALPAARILICYEAIFPRVGNDNARWILNITNDAWFGLSAGPYQHFLAARVRAIEAGLPLIRAANSGISAIVDGYGRVKDLLPLNVSGVIDGALPAPVKSEIVFVRLGNKPLVAIMALLVAAGAITQRGSGRKRMDCSGFSGLNRPAGRLLLVSKPIARCDWSLVASGRCSRFHPSSGPHP</sequence>
<dbReference type="Pfam" id="PF20154">
    <property type="entry name" value="LNT_N"/>
    <property type="match status" value="1"/>
</dbReference>
<evidence type="ECO:0000256" key="7">
    <source>
        <dbReference type="ARBA" id="ARBA00023136"/>
    </source>
</evidence>
<feature type="transmembrane region" description="Helical" evidence="9">
    <location>
        <begin position="206"/>
        <end position="227"/>
    </location>
</feature>
<keyword evidence="11" id="KW-0449">Lipoprotein</keyword>
<comment type="caution">
    <text evidence="9">Lacks conserved residue(s) required for the propagation of feature annotation.</text>
</comment>